<dbReference type="GO" id="GO:0003723">
    <property type="term" value="F:RNA binding"/>
    <property type="evidence" value="ECO:0007669"/>
    <property type="project" value="UniProtKB-UniRule"/>
</dbReference>
<dbReference type="HAMAP" id="MF_01858">
    <property type="entry name" value="23SrRNA_methyltr_KL"/>
    <property type="match status" value="1"/>
</dbReference>
<dbReference type="Gene3D" id="3.40.50.150">
    <property type="entry name" value="Vaccinia Virus protein VP39"/>
    <property type="match status" value="2"/>
</dbReference>
<name>A0A841HV01_9GAMM</name>
<protein>
    <recommendedName>
        <fullName evidence="6">Ribosomal RNA large subunit methyltransferase K/L</fullName>
    </recommendedName>
    <domain>
        <recommendedName>
            <fullName evidence="6">23S rRNA m2G2445 methyltransferase</fullName>
            <ecNumber evidence="6">2.1.1.173</ecNumber>
        </recommendedName>
        <alternativeName>
            <fullName evidence="6">rRNA (guanine-N(2)-)-methyltransferase RlmL</fullName>
        </alternativeName>
    </domain>
    <domain>
        <recommendedName>
            <fullName evidence="6">23S rRNA m7G2069 methyltransferase</fullName>
            <ecNumber evidence="6">2.1.1.264</ecNumber>
        </recommendedName>
        <alternativeName>
            <fullName evidence="6">rRNA (guanine-N(7)-)-methyltransferase RlmK</fullName>
        </alternativeName>
    </domain>
</protein>
<dbReference type="SMART" id="SM00981">
    <property type="entry name" value="THUMP"/>
    <property type="match status" value="1"/>
</dbReference>
<dbReference type="EMBL" id="JACHHZ010000006">
    <property type="protein sequence ID" value="MBB6095778.1"/>
    <property type="molecule type" value="Genomic_DNA"/>
</dbReference>
<dbReference type="InterPro" id="IPR053943">
    <property type="entry name" value="RlmKL-like_Mtase_CS"/>
</dbReference>
<keyword evidence="1 6" id="KW-0963">Cytoplasm</keyword>
<reference evidence="9 10" key="1">
    <citation type="submission" date="2020-08" db="EMBL/GenBank/DDBJ databases">
        <title>Genomic Encyclopedia of Type Strains, Phase IV (KMG-IV): sequencing the most valuable type-strain genomes for metagenomic binning, comparative biology and taxonomic classification.</title>
        <authorList>
            <person name="Goeker M."/>
        </authorList>
    </citation>
    <scope>NUCLEOTIDE SEQUENCE [LARGE SCALE GENOMIC DNA]</scope>
    <source>
        <strain evidence="9 10">DSM 26723</strain>
    </source>
</reference>
<evidence type="ECO:0000259" key="8">
    <source>
        <dbReference type="PROSITE" id="PS51165"/>
    </source>
</evidence>
<dbReference type="Proteomes" id="UP000588068">
    <property type="component" value="Unassembled WGS sequence"/>
</dbReference>
<keyword evidence="5 6" id="KW-0949">S-adenosyl-L-methionine</keyword>
<dbReference type="InterPro" id="IPR000241">
    <property type="entry name" value="RlmKL-like_Mtase"/>
</dbReference>
<evidence type="ECO:0000256" key="4">
    <source>
        <dbReference type="ARBA" id="ARBA00022679"/>
    </source>
</evidence>
<gene>
    <name evidence="6" type="primary">rlmL</name>
    <name evidence="9" type="ORF">HNQ60_004669</name>
</gene>
<keyword evidence="3 6" id="KW-0489">Methyltransferase</keyword>
<evidence type="ECO:0000256" key="5">
    <source>
        <dbReference type="ARBA" id="ARBA00022691"/>
    </source>
</evidence>
<dbReference type="GO" id="GO:0052915">
    <property type="term" value="F:23S rRNA (guanine(2445)-N(2))-methyltransferase activity"/>
    <property type="evidence" value="ECO:0007669"/>
    <property type="project" value="UniProtKB-UniRule"/>
</dbReference>
<dbReference type="SUPFAM" id="SSF53335">
    <property type="entry name" value="S-adenosyl-L-methionine-dependent methyltransferases"/>
    <property type="match status" value="2"/>
</dbReference>
<dbReference type="Gene3D" id="3.30.750.80">
    <property type="entry name" value="RNA methyltransferase domain (HRMD) like"/>
    <property type="match status" value="1"/>
</dbReference>
<dbReference type="PANTHER" id="PTHR47313">
    <property type="entry name" value="RIBOSOMAL RNA LARGE SUBUNIT METHYLTRANSFERASE K/L"/>
    <property type="match status" value="1"/>
</dbReference>
<dbReference type="EC" id="2.1.1.173" evidence="6"/>
<sequence>MQFFASCPPGVADLTAAELRDCGAVQCREFKLGVQFEGTLEVAYRACLWSRTASRVLMPVGSFAAPTPEALYEGVKSISWADHIKPNGTLAVELAGTTSGITHTHFGALKTKDAIVDFMRERTGERPSVQLEQPEVQIDVRLDRDRATVSLDLSGDSLHRRAYRARGVAAPLKENLAAAILLRCGWPAIAKDGGELVDPMCGSGTLPIEAALMALDIAPGSMRSYFGLIGWAGHDRELWRRLVEEARERRTATLDRRLTLRGYDQDAGAVRAAIENVERARLRGFIHVERRDLAQLTRDSGATGLVVTNPPYGERIGDQERLQSVYELLGAKLREHFEGWKGAVFTGNPPLAKAIGINAKRSHTLFNGRIECRLLRFDIEPSEYRGADRPARSAEDEQAIRNQPGAQMFANRLRKNLKAAKDWAQREGVHCYRVYDADMPEYAFAIDLYGNGTDQPWAYVQEYEAPRTIEVEAVRARRREVLAVIPEVLALPTDRIHLRRRRQQKGVAQYEKVSNERQFEEVREGSYRFVVNFHDYLDTGLFLDHRLTRQRVGELARGKKFLNLFAYTGTATVYAAGGGATSSTTIDMSRTYLEWAKRNLALNDMAQPEHGFVQADCMAWLREQAERPRTAGFRPWELMFIDPPTHSRSKRMEDDFDVQRDHVMLLMLAAKLLAPQGVIVFSNNYTRFRLDRNALGAFAVEDLTTATLPWDFRRSPRIHQCYQLTLADPAKIVIPQAFSPQSAGGSP</sequence>
<dbReference type="GO" id="GO:0070043">
    <property type="term" value="F:rRNA (guanine-N7-)-methyltransferase activity"/>
    <property type="evidence" value="ECO:0007669"/>
    <property type="project" value="UniProtKB-UniRule"/>
</dbReference>
<evidence type="ECO:0000313" key="10">
    <source>
        <dbReference type="Proteomes" id="UP000588068"/>
    </source>
</evidence>
<dbReference type="Pfam" id="PF01170">
    <property type="entry name" value="UPF0020"/>
    <property type="match status" value="1"/>
</dbReference>
<evidence type="ECO:0000256" key="6">
    <source>
        <dbReference type="HAMAP-Rule" id="MF_01858"/>
    </source>
</evidence>
<dbReference type="EC" id="2.1.1.264" evidence="6"/>
<keyword evidence="2 6" id="KW-0698">rRNA processing</keyword>
<comment type="subcellular location">
    <subcellularLocation>
        <location evidence="6">Cytoplasm</location>
    </subcellularLocation>
</comment>
<dbReference type="NCBIfam" id="NF008748">
    <property type="entry name" value="PRK11783.1"/>
    <property type="match status" value="1"/>
</dbReference>
<comment type="catalytic activity">
    <reaction evidence="6">
        <text>guanosine(2069) in 23S rRNA + S-adenosyl-L-methionine = N(2)-methylguanosine(2069) in 23S rRNA + S-adenosyl-L-homocysteine + H(+)</text>
        <dbReference type="Rhea" id="RHEA:43772"/>
        <dbReference type="Rhea" id="RHEA-COMP:10688"/>
        <dbReference type="Rhea" id="RHEA-COMP:10689"/>
        <dbReference type="ChEBI" id="CHEBI:15378"/>
        <dbReference type="ChEBI" id="CHEBI:57856"/>
        <dbReference type="ChEBI" id="CHEBI:59789"/>
        <dbReference type="ChEBI" id="CHEBI:74269"/>
        <dbReference type="ChEBI" id="CHEBI:74481"/>
        <dbReference type="EC" id="2.1.1.264"/>
    </reaction>
</comment>
<dbReference type="Gene3D" id="3.30.2130.30">
    <property type="match status" value="1"/>
</dbReference>
<dbReference type="InterPro" id="IPR054170">
    <property type="entry name" value="RlmL_1st"/>
</dbReference>
<comment type="function">
    <text evidence="6">Specifically methylates the guanine in position 2445 (m2G2445) and the guanine in position 2069 (m7G2069) of 23S rRNA.</text>
</comment>
<evidence type="ECO:0000256" key="1">
    <source>
        <dbReference type="ARBA" id="ARBA00022490"/>
    </source>
</evidence>
<dbReference type="Pfam" id="PF02926">
    <property type="entry name" value="THUMP"/>
    <property type="match status" value="1"/>
</dbReference>
<comment type="similarity">
    <text evidence="6">Belongs to the methyltransferase superfamily. RlmKL family.</text>
</comment>
<dbReference type="InterPro" id="IPR017244">
    <property type="entry name" value="23SrRNA_methyltr_KL"/>
</dbReference>
<dbReference type="InterPro" id="IPR002052">
    <property type="entry name" value="DNA_methylase_N6_adenine_CS"/>
</dbReference>
<dbReference type="PROSITE" id="PS01261">
    <property type="entry name" value="UPF0020"/>
    <property type="match status" value="1"/>
</dbReference>
<keyword evidence="4 6" id="KW-0808">Transferase</keyword>
<dbReference type="AlphaFoldDB" id="A0A841HV01"/>
<feature type="domain" description="THUMP" evidence="8">
    <location>
        <begin position="42"/>
        <end position="153"/>
    </location>
</feature>
<dbReference type="GO" id="GO:0005737">
    <property type="term" value="C:cytoplasm"/>
    <property type="evidence" value="ECO:0007669"/>
    <property type="project" value="UniProtKB-SubCell"/>
</dbReference>
<evidence type="ECO:0000256" key="7">
    <source>
        <dbReference type="PROSITE-ProRule" id="PRU00529"/>
    </source>
</evidence>
<keyword evidence="10" id="KW-1185">Reference proteome</keyword>
<keyword evidence="7" id="KW-0694">RNA-binding</keyword>
<evidence type="ECO:0000313" key="9">
    <source>
        <dbReference type="EMBL" id="MBB6095778.1"/>
    </source>
</evidence>
<dbReference type="PROSITE" id="PS00092">
    <property type="entry name" value="N6_MTASE"/>
    <property type="match status" value="1"/>
</dbReference>
<accession>A0A841HV01</accession>
<comment type="caution">
    <text evidence="9">The sequence shown here is derived from an EMBL/GenBank/DDBJ whole genome shotgun (WGS) entry which is preliminary data.</text>
</comment>
<comment type="catalytic activity">
    <reaction evidence="6">
        <text>guanosine(2445) in 23S rRNA + S-adenosyl-L-methionine = N(2)-methylguanosine(2445) in 23S rRNA + S-adenosyl-L-homocysteine + H(+)</text>
        <dbReference type="Rhea" id="RHEA:42740"/>
        <dbReference type="Rhea" id="RHEA-COMP:10215"/>
        <dbReference type="Rhea" id="RHEA-COMP:10216"/>
        <dbReference type="ChEBI" id="CHEBI:15378"/>
        <dbReference type="ChEBI" id="CHEBI:57856"/>
        <dbReference type="ChEBI" id="CHEBI:59789"/>
        <dbReference type="ChEBI" id="CHEBI:74269"/>
        <dbReference type="ChEBI" id="CHEBI:74481"/>
        <dbReference type="EC" id="2.1.1.173"/>
    </reaction>
</comment>
<dbReference type="RefSeq" id="WP_184335171.1">
    <property type="nucleotide sequence ID" value="NZ_JACHHZ010000006.1"/>
</dbReference>
<evidence type="ECO:0000256" key="3">
    <source>
        <dbReference type="ARBA" id="ARBA00022603"/>
    </source>
</evidence>
<dbReference type="Pfam" id="PF22020">
    <property type="entry name" value="RlmL_1st"/>
    <property type="match status" value="1"/>
</dbReference>
<proteinExistence type="inferred from homology"/>
<evidence type="ECO:0000256" key="2">
    <source>
        <dbReference type="ARBA" id="ARBA00022552"/>
    </source>
</evidence>
<dbReference type="PIRSF" id="PIRSF037618">
    <property type="entry name" value="RNA_Mtase_bacteria_prd"/>
    <property type="match status" value="1"/>
</dbReference>
<dbReference type="CDD" id="cd11715">
    <property type="entry name" value="THUMP_AdoMetMT"/>
    <property type="match status" value="1"/>
</dbReference>
<dbReference type="PROSITE" id="PS51165">
    <property type="entry name" value="THUMP"/>
    <property type="match status" value="1"/>
</dbReference>
<organism evidence="9 10">
    <name type="scientific">Povalibacter uvarum</name>
    <dbReference type="NCBI Taxonomy" id="732238"/>
    <lineage>
        <taxon>Bacteria</taxon>
        <taxon>Pseudomonadati</taxon>
        <taxon>Pseudomonadota</taxon>
        <taxon>Gammaproteobacteria</taxon>
        <taxon>Steroidobacterales</taxon>
        <taxon>Steroidobacteraceae</taxon>
        <taxon>Povalibacter</taxon>
    </lineage>
</organism>
<dbReference type="InterPro" id="IPR019614">
    <property type="entry name" value="SAM-dep_methyl-trfase"/>
</dbReference>
<dbReference type="PANTHER" id="PTHR47313:SF1">
    <property type="entry name" value="RIBOSOMAL RNA LARGE SUBUNIT METHYLTRANSFERASE K_L"/>
    <property type="match status" value="1"/>
</dbReference>
<dbReference type="InterPro" id="IPR004114">
    <property type="entry name" value="THUMP_dom"/>
</dbReference>
<dbReference type="Pfam" id="PF10672">
    <property type="entry name" value="Methyltrans_SAM"/>
    <property type="match status" value="1"/>
</dbReference>
<dbReference type="InterPro" id="IPR029063">
    <property type="entry name" value="SAM-dependent_MTases_sf"/>
</dbReference>